<dbReference type="InterPro" id="IPR006026">
    <property type="entry name" value="Peptidase_Metallo"/>
</dbReference>
<keyword evidence="13" id="KW-0472">Membrane</keyword>
<evidence type="ECO:0000256" key="8">
    <source>
        <dbReference type="ARBA" id="ARBA00022723"/>
    </source>
</evidence>
<dbReference type="SUPFAM" id="SSF51120">
    <property type="entry name" value="beta-Roll"/>
    <property type="match status" value="3"/>
</dbReference>
<dbReference type="InterPro" id="IPR050557">
    <property type="entry name" value="RTX_toxin/Mannuronan_C5-epim"/>
</dbReference>
<protein>
    <submittedName>
        <fullName evidence="15">Serralysin</fullName>
        <ecNumber evidence="15">3.4.24.40</ecNumber>
    </submittedName>
</protein>
<dbReference type="GO" id="GO:0005509">
    <property type="term" value="F:calcium ion binding"/>
    <property type="evidence" value="ECO:0007669"/>
    <property type="project" value="InterPro"/>
</dbReference>
<dbReference type="Gene3D" id="2.150.10.10">
    <property type="entry name" value="Serralysin-like metalloprotease, C-terminal"/>
    <property type="match status" value="3"/>
</dbReference>
<dbReference type="GO" id="GO:0004222">
    <property type="term" value="F:metalloendopeptidase activity"/>
    <property type="evidence" value="ECO:0007669"/>
    <property type="project" value="InterPro"/>
</dbReference>
<evidence type="ECO:0000256" key="4">
    <source>
        <dbReference type="ARBA" id="ARBA00009490"/>
    </source>
</evidence>
<feature type="domain" description="Peptidase metallopeptidase" evidence="14">
    <location>
        <begin position="18"/>
        <end position="188"/>
    </location>
</feature>
<name>A0A1Q8ZZV5_9HYPH</name>
<keyword evidence="17" id="KW-1185">Reference proteome</keyword>
<dbReference type="SUPFAM" id="SSF55486">
    <property type="entry name" value="Metalloproteases ('zincins'), catalytic domain"/>
    <property type="match status" value="1"/>
</dbReference>
<dbReference type="InterPro" id="IPR018511">
    <property type="entry name" value="Hemolysin-typ_Ca-bd_CS"/>
</dbReference>
<dbReference type="InterPro" id="IPR003995">
    <property type="entry name" value="RTX_toxin_determinant-A"/>
</dbReference>
<evidence type="ECO:0000313" key="18">
    <source>
        <dbReference type="Proteomes" id="UP000544107"/>
    </source>
</evidence>
<evidence type="ECO:0000256" key="7">
    <source>
        <dbReference type="ARBA" id="ARBA00022670"/>
    </source>
</evidence>
<keyword evidence="11" id="KW-0862">Zinc</keyword>
<dbReference type="RefSeq" id="WP_075616927.1">
    <property type="nucleotide sequence ID" value="NZ_JACIED010000002.1"/>
</dbReference>
<dbReference type="InterPro" id="IPR001818">
    <property type="entry name" value="Pept_M10_metallopeptidase"/>
</dbReference>
<gene>
    <name evidence="16" type="ORF">BJF91_05095</name>
    <name evidence="15" type="ORF">GGQ71_001515</name>
</gene>
<evidence type="ECO:0000313" key="16">
    <source>
        <dbReference type="EMBL" id="OLP47748.1"/>
    </source>
</evidence>
<comment type="similarity">
    <text evidence="4">Belongs to the peptidase M10B family.</text>
</comment>
<dbReference type="GO" id="GO:0016020">
    <property type="term" value="C:membrane"/>
    <property type="evidence" value="ECO:0007669"/>
    <property type="project" value="UniProtKB-SubCell"/>
</dbReference>
<keyword evidence="5" id="KW-0964">Secreted</keyword>
<evidence type="ECO:0000256" key="13">
    <source>
        <dbReference type="ARBA" id="ARBA00023136"/>
    </source>
</evidence>
<evidence type="ECO:0000256" key="2">
    <source>
        <dbReference type="ARBA" id="ARBA00004370"/>
    </source>
</evidence>
<keyword evidence="8" id="KW-0479">Metal-binding</keyword>
<evidence type="ECO:0000256" key="9">
    <source>
        <dbReference type="ARBA" id="ARBA00022737"/>
    </source>
</evidence>
<dbReference type="AlphaFoldDB" id="A0A1Q8ZZV5"/>
<comment type="subcellular location">
    <subcellularLocation>
        <location evidence="2">Membrane</location>
    </subcellularLocation>
    <subcellularLocation>
        <location evidence="3">Secreted</location>
    </subcellularLocation>
</comment>
<keyword evidence="9" id="KW-0677">Repeat</keyword>
<dbReference type="GO" id="GO:0006508">
    <property type="term" value="P:proteolysis"/>
    <property type="evidence" value="ECO:0007669"/>
    <property type="project" value="UniProtKB-KW"/>
</dbReference>
<keyword evidence="6" id="KW-0800">Toxin</keyword>
<keyword evidence="10 15" id="KW-0378">Hydrolase</keyword>
<dbReference type="InterPro" id="IPR034033">
    <property type="entry name" value="Serralysin-like"/>
</dbReference>
<dbReference type="GO" id="GO:0008270">
    <property type="term" value="F:zinc ion binding"/>
    <property type="evidence" value="ECO:0007669"/>
    <property type="project" value="InterPro"/>
</dbReference>
<dbReference type="OrthoDB" id="223957at2"/>
<evidence type="ECO:0000256" key="11">
    <source>
        <dbReference type="ARBA" id="ARBA00022833"/>
    </source>
</evidence>
<dbReference type="InterPro" id="IPR024079">
    <property type="entry name" value="MetalloPept_cat_dom_sf"/>
</dbReference>
<evidence type="ECO:0000256" key="10">
    <source>
        <dbReference type="ARBA" id="ARBA00022801"/>
    </source>
</evidence>
<evidence type="ECO:0000313" key="15">
    <source>
        <dbReference type="EMBL" id="MBB4007252.1"/>
    </source>
</evidence>
<evidence type="ECO:0000256" key="12">
    <source>
        <dbReference type="ARBA" id="ARBA00023026"/>
    </source>
</evidence>
<dbReference type="Proteomes" id="UP000544107">
    <property type="component" value="Unassembled WGS sequence"/>
</dbReference>
<organism evidence="16 17">
    <name type="scientific">Allorhizobium taibaishanense</name>
    <dbReference type="NCBI Taxonomy" id="887144"/>
    <lineage>
        <taxon>Bacteria</taxon>
        <taxon>Pseudomonadati</taxon>
        <taxon>Pseudomonadota</taxon>
        <taxon>Alphaproteobacteria</taxon>
        <taxon>Hyphomicrobiales</taxon>
        <taxon>Rhizobiaceae</taxon>
        <taxon>Rhizobium/Agrobacterium group</taxon>
        <taxon>Allorhizobium</taxon>
    </lineage>
</organism>
<dbReference type="PRINTS" id="PR01488">
    <property type="entry name" value="RTXTOXINA"/>
</dbReference>
<keyword evidence="7" id="KW-0645">Protease</keyword>
<dbReference type="Pfam" id="PF08548">
    <property type="entry name" value="Peptidase_M10_C"/>
    <property type="match status" value="1"/>
</dbReference>
<dbReference type="InterPro" id="IPR011049">
    <property type="entry name" value="Serralysin-like_metalloprot_C"/>
</dbReference>
<accession>A0A1Q8ZZV5</accession>
<sequence>MGVATVTSSKQVWDTLLSGAKWTDSSISFGFARSSADYGYNYSSTNEPNRGFGSLNSLQQAATRTVLKEVSSFTNLTFTEKSGSDTASATLKLGMTYATSTAHAYYPSAAESGGDVWFRNDGTYNYPVMGNYAYNEGFYHEIGHSLGLAHGHEKHKGFTPLRADRDSNEFTVMTYRDYIGDSTTDGSENETWGNAQSYMMYDIAALQYMYGANYASSGQVFSGDTVYTFSPTTGEMFVNGIGTGTPGGNRIFRTVWDGHGTDTYDLSNYTTDMKIDLRPGEWSTFSQDQLADLDGGSRATNLARGNLANALMFNNNPASLIENAIGGSGHDIITGNQANNELWGGAGNDKIYGGLGNDILHGGDGNDMLYGEAGNDTLYGDAGSDTLSGGDGNDILNGGDGDDLLLGGDGADTYIGGSGIDVVSYESSKIGIILNLENPNASTGDAHGDTFTGVEIFIGTAKADTMIGNAEDNTFFGGAGNDTLSGGGGNDTLYGGAGADKLYGGAGADHFVFSTLADSAGKALDMIYDFSVSDGDKIDVSAIDANILAAADQAFNWIANAAFSGHAGELHAQYGSAYTTVSADINGDKKVDFAFNINKGFQLTADSFIL</sequence>
<reference evidence="15 18" key="2">
    <citation type="submission" date="2020-08" db="EMBL/GenBank/DDBJ databases">
        <title>Genomic Encyclopedia of Type Strains, Phase IV (KMG-IV): sequencing the most valuable type-strain genomes for metagenomic binning, comparative biology and taxonomic classification.</title>
        <authorList>
            <person name="Goeker M."/>
        </authorList>
    </citation>
    <scope>NUCLEOTIDE SEQUENCE [LARGE SCALE GENOMIC DNA]</scope>
    <source>
        <strain evidence="15 18">DSM 100021</strain>
    </source>
</reference>
<dbReference type="CDD" id="cd04277">
    <property type="entry name" value="ZnMc_serralysin_like"/>
    <property type="match status" value="1"/>
</dbReference>
<dbReference type="PRINTS" id="PR00313">
    <property type="entry name" value="CABNDNGRPT"/>
</dbReference>
<dbReference type="EC" id="3.4.24.40" evidence="15"/>
<dbReference type="GO" id="GO:0005615">
    <property type="term" value="C:extracellular space"/>
    <property type="evidence" value="ECO:0007669"/>
    <property type="project" value="InterPro"/>
</dbReference>
<evidence type="ECO:0000256" key="3">
    <source>
        <dbReference type="ARBA" id="ARBA00004613"/>
    </source>
</evidence>
<dbReference type="EMBL" id="JACIED010000002">
    <property type="protein sequence ID" value="MBB4007252.1"/>
    <property type="molecule type" value="Genomic_DNA"/>
</dbReference>
<comment type="cofactor">
    <cofactor evidence="1">
        <name>Ca(2+)</name>
        <dbReference type="ChEBI" id="CHEBI:29108"/>
    </cofactor>
</comment>
<proteinExistence type="inferred from homology"/>
<dbReference type="Proteomes" id="UP000185598">
    <property type="component" value="Unassembled WGS sequence"/>
</dbReference>
<dbReference type="Pfam" id="PF00353">
    <property type="entry name" value="HemolysinCabind"/>
    <property type="match status" value="3"/>
</dbReference>
<dbReference type="InterPro" id="IPR001343">
    <property type="entry name" value="Hemolysn_Ca-bd"/>
</dbReference>
<dbReference type="InterPro" id="IPR013858">
    <property type="entry name" value="Peptidase_M10B_C"/>
</dbReference>
<dbReference type="PROSITE" id="PS00330">
    <property type="entry name" value="HEMOLYSIN_CALCIUM"/>
    <property type="match status" value="4"/>
</dbReference>
<evidence type="ECO:0000259" key="14">
    <source>
        <dbReference type="SMART" id="SM00235"/>
    </source>
</evidence>
<dbReference type="PANTHER" id="PTHR38340">
    <property type="entry name" value="S-LAYER PROTEIN"/>
    <property type="match status" value="1"/>
</dbReference>
<reference evidence="16 17" key="1">
    <citation type="submission" date="2016-09" db="EMBL/GenBank/DDBJ databases">
        <title>Rhizobium oryziradicis sp. nov., isolated from the root of rice.</title>
        <authorList>
            <person name="Zhao J."/>
            <person name="Zhang X."/>
        </authorList>
    </citation>
    <scope>NUCLEOTIDE SEQUENCE [LARGE SCALE GENOMIC DNA]</scope>
    <source>
        <strain evidence="16 17">14971</strain>
    </source>
</reference>
<evidence type="ECO:0000256" key="5">
    <source>
        <dbReference type="ARBA" id="ARBA00022525"/>
    </source>
</evidence>
<dbReference type="GO" id="GO:0031012">
    <property type="term" value="C:extracellular matrix"/>
    <property type="evidence" value="ECO:0007669"/>
    <property type="project" value="InterPro"/>
</dbReference>
<dbReference type="PANTHER" id="PTHR38340:SF1">
    <property type="entry name" value="S-LAYER PROTEIN"/>
    <property type="match status" value="1"/>
</dbReference>
<dbReference type="SMART" id="SM00235">
    <property type="entry name" value="ZnMc"/>
    <property type="match status" value="1"/>
</dbReference>
<dbReference type="GO" id="GO:0090729">
    <property type="term" value="F:toxin activity"/>
    <property type="evidence" value="ECO:0007669"/>
    <property type="project" value="UniProtKB-KW"/>
</dbReference>
<evidence type="ECO:0000256" key="6">
    <source>
        <dbReference type="ARBA" id="ARBA00022656"/>
    </source>
</evidence>
<dbReference type="Pfam" id="PF00413">
    <property type="entry name" value="Peptidase_M10"/>
    <property type="match status" value="1"/>
</dbReference>
<dbReference type="STRING" id="887144.BJF91_05095"/>
<keyword evidence="12" id="KW-0843">Virulence</keyword>
<evidence type="ECO:0000256" key="1">
    <source>
        <dbReference type="ARBA" id="ARBA00001913"/>
    </source>
</evidence>
<dbReference type="Gene3D" id="3.40.390.10">
    <property type="entry name" value="Collagenase (Catalytic Domain)"/>
    <property type="match status" value="1"/>
</dbReference>
<comment type="caution">
    <text evidence="16">The sequence shown here is derived from an EMBL/GenBank/DDBJ whole genome shotgun (WGS) entry which is preliminary data.</text>
</comment>
<dbReference type="EMBL" id="MKIN01000027">
    <property type="protein sequence ID" value="OLP47748.1"/>
    <property type="molecule type" value="Genomic_DNA"/>
</dbReference>
<evidence type="ECO:0000313" key="17">
    <source>
        <dbReference type="Proteomes" id="UP000185598"/>
    </source>
</evidence>